<dbReference type="Pfam" id="PF14815">
    <property type="entry name" value="NUDIX_4"/>
    <property type="match status" value="1"/>
</dbReference>
<dbReference type="Pfam" id="PF00730">
    <property type="entry name" value="HhH-GPD"/>
    <property type="match status" value="1"/>
</dbReference>
<dbReference type="InterPro" id="IPR005760">
    <property type="entry name" value="A/G_AdeGlyc_MutY"/>
</dbReference>
<evidence type="ECO:0000256" key="1">
    <source>
        <dbReference type="ARBA" id="ARBA00000843"/>
    </source>
</evidence>
<dbReference type="InterPro" id="IPR044298">
    <property type="entry name" value="MIG/MutY"/>
</dbReference>
<dbReference type="Gene3D" id="3.90.79.10">
    <property type="entry name" value="Nucleoside Triphosphate Pyrophosphohydrolase"/>
    <property type="match status" value="1"/>
</dbReference>
<accession>A0A162W1A2</accession>
<evidence type="ECO:0000256" key="13">
    <source>
        <dbReference type="ARBA" id="ARBA00023295"/>
    </source>
</evidence>
<dbReference type="GO" id="GO:0034039">
    <property type="term" value="F:8-oxo-7,8-dihydroguanine DNA N-glycosylase activity"/>
    <property type="evidence" value="ECO:0007669"/>
    <property type="project" value="TreeGrafter"/>
</dbReference>
<keyword evidence="12" id="KW-0234">DNA repair</keyword>
<dbReference type="InterPro" id="IPR003265">
    <property type="entry name" value="HhH-GPD_domain"/>
</dbReference>
<evidence type="ECO:0000256" key="11">
    <source>
        <dbReference type="ARBA" id="ARBA00023014"/>
    </source>
</evidence>
<reference evidence="16 19" key="2">
    <citation type="submission" date="2016-10" db="EMBL/GenBank/DDBJ databases">
        <title>Hydorgenophaga sp. LPB0072 isolated from gastropod.</title>
        <authorList>
            <person name="Kim E."/>
            <person name="Yi H."/>
        </authorList>
    </citation>
    <scope>NUCLEOTIDE SEQUENCE [LARGE SCALE GENOMIC DNA]</scope>
    <source>
        <strain evidence="16 19">LPB0072</strain>
    </source>
</reference>
<dbReference type="SUPFAM" id="SSF55811">
    <property type="entry name" value="Nudix"/>
    <property type="match status" value="1"/>
</dbReference>
<dbReference type="SUPFAM" id="SSF48150">
    <property type="entry name" value="DNA-glycosylase"/>
    <property type="match status" value="1"/>
</dbReference>
<evidence type="ECO:0000256" key="9">
    <source>
        <dbReference type="ARBA" id="ARBA00022801"/>
    </source>
</evidence>
<evidence type="ECO:0000259" key="15">
    <source>
        <dbReference type="SMART" id="SM00478"/>
    </source>
</evidence>
<evidence type="ECO:0000256" key="7">
    <source>
        <dbReference type="ARBA" id="ARBA00022723"/>
    </source>
</evidence>
<proteinExistence type="inferred from homology"/>
<keyword evidence="18" id="KW-1185">Reference proteome</keyword>
<evidence type="ECO:0000313" key="17">
    <source>
        <dbReference type="EMBL" id="OAD43042.1"/>
    </source>
</evidence>
<dbReference type="AlphaFoldDB" id="A0A162W1A2"/>
<dbReference type="Proteomes" id="UP000185657">
    <property type="component" value="Unassembled WGS sequence"/>
</dbReference>
<dbReference type="Gene3D" id="1.10.340.30">
    <property type="entry name" value="Hypothetical protein, domain 2"/>
    <property type="match status" value="1"/>
</dbReference>
<protein>
    <recommendedName>
        <fullName evidence="5 14">Adenine DNA glycosylase</fullName>
        <ecNumber evidence="4 14">3.2.2.31</ecNumber>
    </recommendedName>
</protein>
<dbReference type="PROSITE" id="PS00764">
    <property type="entry name" value="ENDONUCLEASE_III_1"/>
    <property type="match status" value="1"/>
</dbReference>
<dbReference type="PANTHER" id="PTHR42944:SF1">
    <property type="entry name" value="ADENINE DNA GLYCOSYLASE"/>
    <property type="match status" value="1"/>
</dbReference>
<dbReference type="RefSeq" id="WP_066087296.1">
    <property type="nucleotide sequence ID" value="NZ_CP017476.1"/>
</dbReference>
<evidence type="ECO:0000256" key="3">
    <source>
        <dbReference type="ARBA" id="ARBA00008343"/>
    </source>
</evidence>
<dbReference type="EMBL" id="LVWD01000005">
    <property type="protein sequence ID" value="OAD43042.1"/>
    <property type="molecule type" value="Genomic_DNA"/>
</dbReference>
<evidence type="ECO:0000256" key="4">
    <source>
        <dbReference type="ARBA" id="ARBA00012045"/>
    </source>
</evidence>
<evidence type="ECO:0000256" key="12">
    <source>
        <dbReference type="ARBA" id="ARBA00023204"/>
    </source>
</evidence>
<dbReference type="GO" id="GO:0046872">
    <property type="term" value="F:metal ion binding"/>
    <property type="evidence" value="ECO:0007669"/>
    <property type="project" value="UniProtKB-UniRule"/>
</dbReference>
<evidence type="ECO:0000256" key="14">
    <source>
        <dbReference type="RuleBase" id="RU365096"/>
    </source>
</evidence>
<dbReference type="FunFam" id="1.10.340.30:FF:000002">
    <property type="entry name" value="Adenine DNA glycosylase"/>
    <property type="match status" value="1"/>
</dbReference>
<evidence type="ECO:0000313" key="18">
    <source>
        <dbReference type="Proteomes" id="UP000185657"/>
    </source>
</evidence>
<dbReference type="GO" id="GO:0051539">
    <property type="term" value="F:4 iron, 4 sulfur cluster binding"/>
    <property type="evidence" value="ECO:0007669"/>
    <property type="project" value="UniProtKB-UniRule"/>
</dbReference>
<keyword evidence="9" id="KW-0378">Hydrolase</keyword>
<dbReference type="OrthoDB" id="9802365at2"/>
<evidence type="ECO:0000313" key="19">
    <source>
        <dbReference type="Proteomes" id="UP000185680"/>
    </source>
</evidence>
<dbReference type="InterPro" id="IPR023170">
    <property type="entry name" value="HhH_base_excis_C"/>
</dbReference>
<dbReference type="GO" id="GO:0032357">
    <property type="term" value="F:oxidized purine DNA binding"/>
    <property type="evidence" value="ECO:0007669"/>
    <property type="project" value="TreeGrafter"/>
</dbReference>
<reference evidence="17 18" key="1">
    <citation type="submission" date="2016-02" db="EMBL/GenBank/DDBJ databases">
        <title>Draft genome sequence of Hydrogenophaga sp. LPB0072.</title>
        <authorList>
            <person name="Shin S.-K."/>
            <person name="Yi H."/>
        </authorList>
    </citation>
    <scope>NUCLEOTIDE SEQUENCE [LARGE SCALE GENOMIC DNA]</scope>
    <source>
        <strain evidence="17 18">LPB0072</strain>
    </source>
</reference>
<dbReference type="PANTHER" id="PTHR42944">
    <property type="entry name" value="ADENINE DNA GLYCOSYLASE"/>
    <property type="match status" value="1"/>
</dbReference>
<dbReference type="STRING" id="1763535.LPB072_18600"/>
<dbReference type="Proteomes" id="UP000185680">
    <property type="component" value="Chromosome"/>
</dbReference>
<feature type="domain" description="HhH-GPD" evidence="15">
    <location>
        <begin position="44"/>
        <end position="199"/>
    </location>
</feature>
<keyword evidence="7" id="KW-0479">Metal-binding</keyword>
<comment type="catalytic activity">
    <reaction evidence="1 14">
        <text>Hydrolyzes free adenine bases from 7,8-dihydro-8-oxoguanine:adenine mismatched double-stranded DNA, leaving an apurinic site.</text>
        <dbReference type="EC" id="3.2.2.31"/>
    </reaction>
</comment>
<dbReference type="InterPro" id="IPR029119">
    <property type="entry name" value="MutY_C"/>
</dbReference>
<evidence type="ECO:0000313" key="16">
    <source>
        <dbReference type="EMBL" id="AOW14548.1"/>
    </source>
</evidence>
<sequence>MSAGGVGVGGFARLLIDWQRLHGRSGLPWQATRDPYRVWLSEVMLQQTQVSTVLDYFPRFLSRFPTVHALAEGSSDEVMALWSGLGYYSRARNLHRCAQIVVSEHGGEFPNSALALQTLPGIGVSTAAAIAAFCFGECISILDGNVKRVLTRVMAYEGDVSLAASQKELWHLAQSMLPHAPSIDDMGAYTQGLMDLGATLCMRSKPACDRCPMQPICHGHASGEPTRFPIKSRRLKRRHESWWLAVFLGQDGEGHSTVWLERRPAKGIWAGLHCTPVLTDEDAALALLGAENATPQFLEPVAHSLTHRELRLHPVVMRSVAPMVWAAACTERPGGVGQWVRLDDLAAWGLPAPLRPLLARVAASA</sequence>
<dbReference type="GO" id="GO:0006284">
    <property type="term" value="P:base-excision repair"/>
    <property type="evidence" value="ECO:0007669"/>
    <property type="project" value="UniProtKB-UniRule"/>
</dbReference>
<keyword evidence="13 14" id="KW-0326">Glycosidase</keyword>
<dbReference type="Gene3D" id="1.10.1670.10">
    <property type="entry name" value="Helix-hairpin-Helix base-excision DNA repair enzymes (C-terminal)"/>
    <property type="match status" value="1"/>
</dbReference>
<dbReference type="GO" id="GO:0000701">
    <property type="term" value="F:purine-specific mismatch base pair DNA N-glycosylase activity"/>
    <property type="evidence" value="ECO:0007669"/>
    <property type="project" value="UniProtKB-EC"/>
</dbReference>
<dbReference type="CDD" id="cd03431">
    <property type="entry name" value="NUDIX_DNA_Glycosylase_C-MutY"/>
    <property type="match status" value="1"/>
</dbReference>
<comment type="cofactor">
    <cofactor evidence="14">
        <name>[4Fe-4S] cluster</name>
        <dbReference type="ChEBI" id="CHEBI:49883"/>
    </cofactor>
    <text evidence="14">Binds 1 [4Fe-4S] cluster.</text>
</comment>
<gene>
    <name evidence="16" type="ORF">LPB072_18600</name>
    <name evidence="17" type="ORF">LPB72_05950</name>
</gene>
<name>A0A162W1A2_9BURK</name>
<keyword evidence="6" id="KW-0004">4Fe-4S</keyword>
<dbReference type="InterPro" id="IPR011257">
    <property type="entry name" value="DNA_glycosylase"/>
</dbReference>
<comment type="similarity">
    <text evidence="3 14">Belongs to the Nth/MutY family.</text>
</comment>
<evidence type="ECO:0000256" key="8">
    <source>
        <dbReference type="ARBA" id="ARBA00022763"/>
    </source>
</evidence>
<dbReference type="GO" id="GO:0035485">
    <property type="term" value="F:adenine/guanine mispair binding"/>
    <property type="evidence" value="ECO:0007669"/>
    <property type="project" value="TreeGrafter"/>
</dbReference>
<keyword evidence="8 14" id="KW-0227">DNA damage</keyword>
<dbReference type="GO" id="GO:0006298">
    <property type="term" value="P:mismatch repair"/>
    <property type="evidence" value="ECO:0007669"/>
    <property type="project" value="TreeGrafter"/>
</dbReference>
<dbReference type="CDD" id="cd00056">
    <property type="entry name" value="ENDO3c"/>
    <property type="match status" value="1"/>
</dbReference>
<dbReference type="SMART" id="SM00478">
    <property type="entry name" value="ENDO3c"/>
    <property type="match status" value="1"/>
</dbReference>
<organism evidence="16 19">
    <name type="scientific">Hydrogenophaga crassostreae</name>
    <dbReference type="NCBI Taxonomy" id="1763535"/>
    <lineage>
        <taxon>Bacteria</taxon>
        <taxon>Pseudomonadati</taxon>
        <taxon>Pseudomonadota</taxon>
        <taxon>Betaproteobacteria</taxon>
        <taxon>Burkholderiales</taxon>
        <taxon>Comamonadaceae</taxon>
        <taxon>Hydrogenophaga</taxon>
    </lineage>
</organism>
<dbReference type="NCBIfam" id="TIGR01084">
    <property type="entry name" value="mutY"/>
    <property type="match status" value="1"/>
</dbReference>
<dbReference type="EC" id="3.2.2.31" evidence="4 14"/>
<evidence type="ECO:0000256" key="2">
    <source>
        <dbReference type="ARBA" id="ARBA00002933"/>
    </source>
</evidence>
<dbReference type="KEGG" id="hyl:LPB072_18600"/>
<keyword evidence="11" id="KW-0411">Iron-sulfur</keyword>
<dbReference type="EMBL" id="CP017476">
    <property type="protein sequence ID" value="AOW14548.1"/>
    <property type="molecule type" value="Genomic_DNA"/>
</dbReference>
<keyword evidence="10 14" id="KW-0408">Iron</keyword>
<evidence type="ECO:0000256" key="10">
    <source>
        <dbReference type="ARBA" id="ARBA00023004"/>
    </source>
</evidence>
<evidence type="ECO:0000256" key="5">
    <source>
        <dbReference type="ARBA" id="ARBA00022023"/>
    </source>
</evidence>
<comment type="function">
    <text evidence="2">Adenine glycosylase active on G-A mispairs. MutY also corrects error-prone DNA synthesis past GO lesions which are due to the oxidatively damaged form of guanine: 7,8-dihydro-8-oxoguanine (8-oxo-dGTP).</text>
</comment>
<evidence type="ECO:0000256" key="6">
    <source>
        <dbReference type="ARBA" id="ARBA00022485"/>
    </source>
</evidence>
<dbReference type="InterPro" id="IPR015797">
    <property type="entry name" value="NUDIX_hydrolase-like_dom_sf"/>
</dbReference>
<dbReference type="InterPro" id="IPR004035">
    <property type="entry name" value="Endouclease-III_FeS-bd_BS"/>
</dbReference>